<reference evidence="2 3" key="1">
    <citation type="submission" date="2024-04" db="EMBL/GenBank/DDBJ databases">
        <title>genome sequences of Mucor flavus KT1a and Helicostylum pulchrum KT1b strains isolation_sourced from the surface of a dry-aged beef.</title>
        <authorList>
            <person name="Toyotome T."/>
            <person name="Hosono M."/>
            <person name="Torimaru M."/>
            <person name="Fukuda K."/>
            <person name="Mikami N."/>
        </authorList>
    </citation>
    <scope>NUCLEOTIDE SEQUENCE [LARGE SCALE GENOMIC DNA]</scope>
    <source>
        <strain evidence="2 3">KT1b</strain>
    </source>
</reference>
<evidence type="ECO:0000313" key="2">
    <source>
        <dbReference type="EMBL" id="GAA5805107.1"/>
    </source>
</evidence>
<dbReference type="EMBL" id="BAABUJ010000041">
    <property type="protein sequence ID" value="GAA5805107.1"/>
    <property type="molecule type" value="Genomic_DNA"/>
</dbReference>
<name>A0ABP9YDS4_9FUNG</name>
<keyword evidence="3" id="KW-1185">Reference proteome</keyword>
<evidence type="ECO:0000256" key="1">
    <source>
        <dbReference type="SAM" id="MobiDB-lite"/>
    </source>
</evidence>
<sequence length="259" mass="28582">MSGSYHLSNIKAESNCVIKVEKRARCKAECSARVGAQFVRLMSYVPNVMTYMIKVCKDTNYFHCQGPLTVKSANDINGYAQTNMNVQVEQLTFENKTIIANKKEVNLLLHYWLLRYVVRYFEDTSRIVSQVSKDMLVQQLIDLHSRVRNKLLDMAVPDVSINGVPLFDADVQREVEARRQNEQGVMTAALRASLLQRLQELSAEDITAQSYTAASAAAGPSSSGSVPSFSGGPTALSGPSSGDPGPRYDLRSGGSFMEE</sequence>
<proteinExistence type="predicted"/>
<protein>
    <submittedName>
        <fullName evidence="2">Uncharacterized protein</fullName>
    </submittedName>
</protein>
<evidence type="ECO:0000313" key="3">
    <source>
        <dbReference type="Proteomes" id="UP001476247"/>
    </source>
</evidence>
<gene>
    <name evidence="2" type="ORF">HPULCUR_010620</name>
</gene>
<accession>A0ABP9YDS4</accession>
<organism evidence="2 3">
    <name type="scientific">Helicostylum pulchrum</name>
    <dbReference type="NCBI Taxonomy" id="562976"/>
    <lineage>
        <taxon>Eukaryota</taxon>
        <taxon>Fungi</taxon>
        <taxon>Fungi incertae sedis</taxon>
        <taxon>Mucoromycota</taxon>
        <taxon>Mucoromycotina</taxon>
        <taxon>Mucoromycetes</taxon>
        <taxon>Mucorales</taxon>
        <taxon>Mucorineae</taxon>
        <taxon>Mucoraceae</taxon>
        <taxon>Helicostylum</taxon>
    </lineage>
</organism>
<feature type="region of interest" description="Disordered" evidence="1">
    <location>
        <begin position="214"/>
        <end position="259"/>
    </location>
</feature>
<dbReference type="Proteomes" id="UP001476247">
    <property type="component" value="Unassembled WGS sequence"/>
</dbReference>
<comment type="caution">
    <text evidence="2">The sequence shown here is derived from an EMBL/GenBank/DDBJ whole genome shotgun (WGS) entry which is preliminary data.</text>
</comment>
<feature type="compositionally biased region" description="Low complexity" evidence="1">
    <location>
        <begin position="214"/>
        <end position="233"/>
    </location>
</feature>